<dbReference type="PANTHER" id="PTHR36849">
    <property type="entry name" value="CYTOPLASMIC PROTEIN-RELATED"/>
    <property type="match status" value="1"/>
</dbReference>
<evidence type="ECO:0000313" key="2">
    <source>
        <dbReference type="Proteomes" id="UP000317043"/>
    </source>
</evidence>
<name>A0A543B324_9ACTN</name>
<protein>
    <submittedName>
        <fullName evidence="1">Uncharacterized protein YeaO (DUF488 family)</fullName>
    </submittedName>
</protein>
<dbReference type="PANTHER" id="PTHR36849:SF1">
    <property type="entry name" value="CYTOPLASMIC PROTEIN"/>
    <property type="match status" value="1"/>
</dbReference>
<reference evidence="1 2" key="1">
    <citation type="submission" date="2019-06" db="EMBL/GenBank/DDBJ databases">
        <title>Sequencing the genomes of 1000 actinobacteria strains.</title>
        <authorList>
            <person name="Klenk H.-P."/>
        </authorList>
    </citation>
    <scope>NUCLEOTIDE SEQUENCE [LARGE SCALE GENOMIC DNA]</scope>
    <source>
        <strain evidence="1 2">DSM 45928</strain>
    </source>
</reference>
<gene>
    <name evidence="1" type="ORF">FB566_4828</name>
</gene>
<dbReference type="Pfam" id="PF22752">
    <property type="entry name" value="DUF488-N3i"/>
    <property type="match status" value="1"/>
</dbReference>
<proteinExistence type="predicted"/>
<comment type="caution">
    <text evidence="1">The sequence shown here is derived from an EMBL/GenBank/DDBJ whole genome shotgun (WGS) entry which is preliminary data.</text>
</comment>
<accession>A0A543B324</accession>
<dbReference type="AlphaFoldDB" id="A0A543B324"/>
<dbReference type="InterPro" id="IPR052552">
    <property type="entry name" value="YeaO-like"/>
</dbReference>
<dbReference type="Proteomes" id="UP000317043">
    <property type="component" value="Unassembled WGS sequence"/>
</dbReference>
<sequence length="126" mass="14531">MTDSGNESAGYTMRRIYSEPQPNEGRRVLVDRLWPRGISKDDDAFDEWLKAIAPSSQLRIWYGHRAERNAEFAQRYRYELQNDARAEALDQLRAWRREGPVTLLTASRDVEISHLPILVSVLTGGE</sequence>
<dbReference type="EMBL" id="VFOW01000001">
    <property type="protein sequence ID" value="TQL79227.1"/>
    <property type="molecule type" value="Genomic_DNA"/>
</dbReference>
<dbReference type="InParanoid" id="A0A543B324"/>
<evidence type="ECO:0000313" key="1">
    <source>
        <dbReference type="EMBL" id="TQL79227.1"/>
    </source>
</evidence>
<organism evidence="1 2">
    <name type="scientific">Stackebrandtia endophytica</name>
    <dbReference type="NCBI Taxonomy" id="1496996"/>
    <lineage>
        <taxon>Bacteria</taxon>
        <taxon>Bacillati</taxon>
        <taxon>Actinomycetota</taxon>
        <taxon>Actinomycetes</taxon>
        <taxon>Glycomycetales</taxon>
        <taxon>Glycomycetaceae</taxon>
        <taxon>Stackebrandtia</taxon>
    </lineage>
</organism>
<keyword evidence="2" id="KW-1185">Reference proteome</keyword>